<proteinExistence type="predicted"/>
<dbReference type="Proteomes" id="UP000277457">
    <property type="component" value="Unassembled WGS sequence"/>
</dbReference>
<gene>
    <name evidence="1" type="ORF">DRZ78_03065</name>
</gene>
<comment type="caution">
    <text evidence="1">The sequence shown here is derived from an EMBL/GenBank/DDBJ whole genome shotgun (WGS) entry which is preliminary data.</text>
</comment>
<accession>A0A662D4D6</accession>
<reference evidence="1 2" key="1">
    <citation type="submission" date="2018-06" db="EMBL/GenBank/DDBJ databases">
        <title>Extensive metabolic versatility and redundancy in microbially diverse, dynamic hydrothermal sediments.</title>
        <authorList>
            <person name="Dombrowski N."/>
            <person name="Teske A."/>
            <person name="Baker B.J."/>
        </authorList>
    </citation>
    <scope>NUCLEOTIDE SEQUENCE [LARGE SCALE GENOMIC DNA]</scope>
    <source>
        <strain evidence="1">B7_G13</strain>
    </source>
</reference>
<dbReference type="EMBL" id="QMPY01000098">
    <property type="protein sequence ID" value="RLE07384.1"/>
    <property type="molecule type" value="Genomic_DNA"/>
</dbReference>
<evidence type="ECO:0000313" key="1">
    <source>
        <dbReference type="EMBL" id="RLE07384.1"/>
    </source>
</evidence>
<protein>
    <submittedName>
        <fullName evidence="1">Uncharacterized protein</fullName>
    </submittedName>
</protein>
<sequence>MADHLEIQSDLTGVKIARSQRVRSARKPSEVLEDKDFSFKKGEKVKDSVTGSSGEIIARRKVIVPKEG</sequence>
<name>A0A662D4D6_UNCAE</name>
<dbReference type="AlphaFoldDB" id="A0A662D4D6"/>
<evidence type="ECO:0000313" key="2">
    <source>
        <dbReference type="Proteomes" id="UP000277457"/>
    </source>
</evidence>
<organism evidence="1 2">
    <name type="scientific">Aerophobetes bacterium</name>
    <dbReference type="NCBI Taxonomy" id="2030807"/>
    <lineage>
        <taxon>Bacteria</taxon>
        <taxon>Candidatus Aerophobota</taxon>
    </lineage>
</organism>